<dbReference type="AlphaFoldDB" id="B0CD04"/>
<dbReference type="HOGENOM" id="CLU_3338762_0_0_3"/>
<gene>
    <name evidence="1" type="ordered locus">AM1_5491</name>
</gene>
<keyword evidence="2" id="KW-1185">Reference proteome</keyword>
<evidence type="ECO:0000313" key="2">
    <source>
        <dbReference type="Proteomes" id="UP000000268"/>
    </source>
</evidence>
<accession>B0CD04</accession>
<proteinExistence type="predicted"/>
<dbReference type="STRING" id="329726.AM1_5491"/>
<name>B0CD04_ACAM1</name>
<dbReference type="EMBL" id="CP000828">
    <property type="protein sequence ID" value="ABW30446.1"/>
    <property type="molecule type" value="Genomic_DNA"/>
</dbReference>
<protein>
    <submittedName>
        <fullName evidence="1">Uncharacterized protein</fullName>
    </submittedName>
</protein>
<reference evidence="1 2" key="1">
    <citation type="journal article" date="2008" name="Proc. Natl. Acad. Sci. U.S.A.">
        <title>Niche adaptation and genome expansion in the chlorophyll d-producing cyanobacterium Acaryochloris marina.</title>
        <authorList>
            <person name="Swingley W.D."/>
            <person name="Chen M."/>
            <person name="Cheung P.C."/>
            <person name="Conrad A.L."/>
            <person name="Dejesa L.C."/>
            <person name="Hao J."/>
            <person name="Honchak B.M."/>
            <person name="Karbach L.E."/>
            <person name="Kurdoglu A."/>
            <person name="Lahiri S."/>
            <person name="Mastrian S.D."/>
            <person name="Miyashita H."/>
            <person name="Page L."/>
            <person name="Ramakrishna P."/>
            <person name="Satoh S."/>
            <person name="Sattley W.M."/>
            <person name="Shimada Y."/>
            <person name="Taylor H.L."/>
            <person name="Tomo T."/>
            <person name="Tsuchiya T."/>
            <person name="Wang Z.T."/>
            <person name="Raymond J."/>
            <person name="Mimuro M."/>
            <person name="Blankenship R.E."/>
            <person name="Touchman J.W."/>
        </authorList>
    </citation>
    <scope>NUCLEOTIDE SEQUENCE [LARGE SCALE GENOMIC DNA]</scope>
    <source>
        <strain evidence="2">MBIC 11017</strain>
    </source>
</reference>
<dbReference type="KEGG" id="amr:AM1_5491"/>
<sequence>MGADECGDCPHLSHDGTALSRKTYITIVNPILANSHF</sequence>
<dbReference type="Proteomes" id="UP000000268">
    <property type="component" value="Chromosome"/>
</dbReference>
<evidence type="ECO:0000313" key="1">
    <source>
        <dbReference type="EMBL" id="ABW30446.1"/>
    </source>
</evidence>
<organism evidence="1 2">
    <name type="scientific">Acaryochloris marina (strain MBIC 11017)</name>
    <dbReference type="NCBI Taxonomy" id="329726"/>
    <lineage>
        <taxon>Bacteria</taxon>
        <taxon>Bacillati</taxon>
        <taxon>Cyanobacteriota</taxon>
        <taxon>Cyanophyceae</taxon>
        <taxon>Acaryochloridales</taxon>
        <taxon>Acaryochloridaceae</taxon>
        <taxon>Acaryochloris</taxon>
    </lineage>
</organism>